<dbReference type="InterPro" id="IPR013154">
    <property type="entry name" value="ADH-like_N"/>
</dbReference>
<feature type="compositionally biased region" description="Basic and acidic residues" evidence="3">
    <location>
        <begin position="15"/>
        <end position="25"/>
    </location>
</feature>
<dbReference type="SMART" id="SM00829">
    <property type="entry name" value="PKS_ER"/>
    <property type="match status" value="1"/>
</dbReference>
<dbReference type="OrthoDB" id="9780520at2"/>
<dbReference type="GO" id="GO:0016651">
    <property type="term" value="F:oxidoreductase activity, acting on NAD(P)H"/>
    <property type="evidence" value="ECO:0007669"/>
    <property type="project" value="TreeGrafter"/>
</dbReference>
<dbReference type="AlphaFoldDB" id="A0A5B0E3M4"/>
<reference evidence="5 6" key="1">
    <citation type="submission" date="2019-07" db="EMBL/GenBank/DDBJ databases">
        <title>Analysis of the biochemical properties, biological activity and biotechnological potential of siderophores and biosurfactants produced by Antarctic psychrotolerant bacteria.</title>
        <authorList>
            <person name="Styczynski M."/>
            <person name="Krucon T."/>
            <person name="Decewicz P."/>
            <person name="Dziewit L."/>
        </authorList>
    </citation>
    <scope>NUCLEOTIDE SEQUENCE [LARGE SCALE GENOMIC DNA]</scope>
    <source>
        <strain evidence="5 6">ANT_H27</strain>
    </source>
</reference>
<evidence type="ECO:0000256" key="3">
    <source>
        <dbReference type="SAM" id="MobiDB-lite"/>
    </source>
</evidence>
<dbReference type="InterPro" id="IPR014189">
    <property type="entry name" value="Quinone_OxRdtase_PIG3"/>
</dbReference>
<keyword evidence="2" id="KW-0560">Oxidoreductase</keyword>
<dbReference type="Pfam" id="PF00107">
    <property type="entry name" value="ADH_zinc_N"/>
    <property type="match status" value="1"/>
</dbReference>
<dbReference type="InterPro" id="IPR013149">
    <property type="entry name" value="ADH-like_C"/>
</dbReference>
<evidence type="ECO:0000256" key="1">
    <source>
        <dbReference type="ARBA" id="ARBA00022857"/>
    </source>
</evidence>
<dbReference type="SUPFAM" id="SSF50129">
    <property type="entry name" value="GroES-like"/>
    <property type="match status" value="1"/>
</dbReference>
<dbReference type="Gene3D" id="3.90.180.10">
    <property type="entry name" value="Medium-chain alcohol dehydrogenases, catalytic domain"/>
    <property type="match status" value="1"/>
</dbReference>
<comment type="caution">
    <text evidence="5">The sequence shown here is derived from an EMBL/GenBank/DDBJ whole genome shotgun (WGS) entry which is preliminary data.</text>
</comment>
<dbReference type="InterPro" id="IPR036291">
    <property type="entry name" value="NAD(P)-bd_dom_sf"/>
</dbReference>
<proteinExistence type="predicted"/>
<keyword evidence="1" id="KW-0521">NADP</keyword>
<evidence type="ECO:0000256" key="2">
    <source>
        <dbReference type="ARBA" id="ARBA00023002"/>
    </source>
</evidence>
<dbReference type="EMBL" id="VOBL01000031">
    <property type="protein sequence ID" value="KAA0973248.1"/>
    <property type="molecule type" value="Genomic_DNA"/>
</dbReference>
<dbReference type="GO" id="GO:0070402">
    <property type="term" value="F:NADPH binding"/>
    <property type="evidence" value="ECO:0007669"/>
    <property type="project" value="TreeGrafter"/>
</dbReference>
<dbReference type="NCBIfam" id="TIGR02824">
    <property type="entry name" value="quinone_pig3"/>
    <property type="match status" value="1"/>
</dbReference>
<protein>
    <submittedName>
        <fullName evidence="5">NAD(P)H-quinone oxidoreductase</fullName>
    </submittedName>
</protein>
<feature type="domain" description="Enoyl reductase (ER)" evidence="4">
    <location>
        <begin position="38"/>
        <end position="351"/>
    </location>
</feature>
<name>A0A5B0E3M4_9MICC</name>
<feature type="region of interest" description="Disordered" evidence="3">
    <location>
        <begin position="1"/>
        <end position="27"/>
    </location>
</feature>
<evidence type="ECO:0000259" key="4">
    <source>
        <dbReference type="SMART" id="SM00829"/>
    </source>
</evidence>
<dbReference type="Proteomes" id="UP000323856">
    <property type="component" value="Unassembled WGS sequence"/>
</dbReference>
<accession>A0A5B0E3M4</accession>
<dbReference type="InterPro" id="IPR020843">
    <property type="entry name" value="ER"/>
</dbReference>
<gene>
    <name evidence="5" type="ORF">FQ154_18985</name>
</gene>
<organism evidence="5 6">
    <name type="scientific">Paeniglutamicibacter gangotriensis</name>
    <dbReference type="NCBI Taxonomy" id="254787"/>
    <lineage>
        <taxon>Bacteria</taxon>
        <taxon>Bacillati</taxon>
        <taxon>Actinomycetota</taxon>
        <taxon>Actinomycetes</taxon>
        <taxon>Micrococcales</taxon>
        <taxon>Micrococcaceae</taxon>
        <taxon>Paeniglutamicibacter</taxon>
    </lineage>
</organism>
<dbReference type="SUPFAM" id="SSF51735">
    <property type="entry name" value="NAD(P)-binding Rossmann-fold domains"/>
    <property type="match status" value="1"/>
</dbReference>
<dbReference type="InterPro" id="IPR011032">
    <property type="entry name" value="GroES-like_sf"/>
</dbReference>
<dbReference type="Pfam" id="PF08240">
    <property type="entry name" value="ADH_N"/>
    <property type="match status" value="1"/>
</dbReference>
<evidence type="ECO:0000313" key="6">
    <source>
        <dbReference type="Proteomes" id="UP000323856"/>
    </source>
</evidence>
<dbReference type="PANTHER" id="PTHR48106">
    <property type="entry name" value="QUINONE OXIDOREDUCTASE PIG3-RELATED"/>
    <property type="match status" value="1"/>
</dbReference>
<dbReference type="CDD" id="cd05276">
    <property type="entry name" value="p53_inducible_oxidoreductase"/>
    <property type="match status" value="1"/>
</dbReference>
<dbReference type="Gene3D" id="3.40.50.720">
    <property type="entry name" value="NAD(P)-binding Rossmann-like Domain"/>
    <property type="match status" value="1"/>
</dbReference>
<dbReference type="PANTHER" id="PTHR48106:SF8">
    <property type="entry name" value="OS02G0805600 PROTEIN"/>
    <property type="match status" value="1"/>
</dbReference>
<evidence type="ECO:0000313" key="5">
    <source>
        <dbReference type="EMBL" id="KAA0973248.1"/>
    </source>
</evidence>
<sequence length="353" mass="36687">MVRGANASGLAGPGREQDEARKEESMTTMRAYEYQGAGGPEVLAEVERPKPTAGPGEVLIKVSAFGLNRADVQQRRGVYPPPPGASDIPGLEISGTIEAVGEGAAGFAVGQRVCALLAGGGYAQFVAVNAGLVLEVPKNIDVIDAAGFMEVAGTVVSNLFLEAGLAEGETVLLHGGAGGIGSMAIQLAAAAGAKVLVTASSQEKIEHCLALGASAGINYRDEDFVERVADLTEGNGVDVILDVVGAKYLDQNLRALAKGGRMVTIGLQGGAKAELNMRMLMGKRARVIGTTLRARPLEQKAEIVAAVKTHALPLLAAGTLELSIDRRFSFTEARLAHEYFDSGMHMGKIIVKN</sequence>